<dbReference type="GeneID" id="42055689"/>
<evidence type="ECO:0000313" key="2">
    <source>
        <dbReference type="Proteomes" id="UP000183971"/>
    </source>
</evidence>
<name>A0A1L7VNK4_FUSPR</name>
<proteinExistence type="predicted"/>
<evidence type="ECO:0000313" key="1">
    <source>
        <dbReference type="EMBL" id="CZR41230.1"/>
    </source>
</evidence>
<organism evidence="1 2">
    <name type="scientific">Fusarium proliferatum (strain ET1)</name>
    <name type="common">Orchid endophyte fungus</name>
    <dbReference type="NCBI Taxonomy" id="1227346"/>
    <lineage>
        <taxon>Eukaryota</taxon>
        <taxon>Fungi</taxon>
        <taxon>Dikarya</taxon>
        <taxon>Ascomycota</taxon>
        <taxon>Pezizomycotina</taxon>
        <taxon>Sordariomycetes</taxon>
        <taxon>Hypocreomycetidae</taxon>
        <taxon>Hypocreales</taxon>
        <taxon>Nectriaceae</taxon>
        <taxon>Fusarium</taxon>
        <taxon>Fusarium fujikuroi species complex</taxon>
    </lineage>
</organism>
<reference evidence="2" key="1">
    <citation type="journal article" date="2016" name="Genome Biol. Evol.">
        <title>Comparative 'omics' of the Fusarium fujikuroi species complex highlights differences in genetic potential and metabolite synthesis.</title>
        <authorList>
            <person name="Niehaus E.-M."/>
            <person name="Muensterkoetter M."/>
            <person name="Proctor R.H."/>
            <person name="Brown D.W."/>
            <person name="Sharon A."/>
            <person name="Idan Y."/>
            <person name="Oren-Young L."/>
            <person name="Sieber C.M."/>
            <person name="Novak O."/>
            <person name="Pencik A."/>
            <person name="Tarkowska D."/>
            <person name="Hromadova K."/>
            <person name="Freeman S."/>
            <person name="Maymon M."/>
            <person name="Elazar M."/>
            <person name="Youssef S.A."/>
            <person name="El-Shabrawy E.S.M."/>
            <person name="Shalaby A.B.A."/>
            <person name="Houterman P."/>
            <person name="Brock N.L."/>
            <person name="Burkhardt I."/>
            <person name="Tsavkelova E.A."/>
            <person name="Dickschat J.S."/>
            <person name="Galuszka P."/>
            <person name="Gueldener U."/>
            <person name="Tudzynski B."/>
        </authorList>
    </citation>
    <scope>NUCLEOTIDE SEQUENCE [LARGE SCALE GENOMIC DNA]</scope>
    <source>
        <strain evidence="2">ET1</strain>
    </source>
</reference>
<accession>A0A1L7VNK4</accession>
<sequence length="95" mass="10453">MLSPPRFSLILSAPAICHQALTSIEVKIASASWQHSGRPDSTVTRLARPLLCRGACVTSSGRMRDSYTTRGVVRRGSIRATLACNYEYELVSKDR</sequence>
<dbReference type="RefSeq" id="XP_031081822.1">
    <property type="nucleotide sequence ID" value="XM_031231824.1"/>
</dbReference>
<protein>
    <submittedName>
        <fullName evidence="1">Uncharacterized protein</fullName>
    </submittedName>
</protein>
<comment type="caution">
    <text evidence="1">The sequence shown here is derived from an EMBL/GenBank/DDBJ whole genome shotgun (WGS) entry which is preliminary data.</text>
</comment>
<dbReference type="VEuPathDB" id="FungiDB:FPRO_10819"/>
<dbReference type="EMBL" id="FJOF01000005">
    <property type="protein sequence ID" value="CZR41230.1"/>
    <property type="molecule type" value="Genomic_DNA"/>
</dbReference>
<dbReference type="AlphaFoldDB" id="A0A1L7VNK4"/>
<gene>
    <name evidence="1" type="ORF">FPRO_10819</name>
</gene>
<dbReference type="Proteomes" id="UP000183971">
    <property type="component" value="Unassembled WGS sequence"/>
</dbReference>
<keyword evidence="2" id="KW-1185">Reference proteome</keyword>